<gene>
    <name evidence="1" type="ORF">CPT03_15410</name>
</gene>
<protein>
    <submittedName>
        <fullName evidence="1">Uncharacterized protein</fullName>
    </submittedName>
</protein>
<organism evidence="1 2">
    <name type="scientific">Pedobacter ginsengisoli</name>
    <dbReference type="NCBI Taxonomy" id="363852"/>
    <lineage>
        <taxon>Bacteria</taxon>
        <taxon>Pseudomonadati</taxon>
        <taxon>Bacteroidota</taxon>
        <taxon>Sphingobacteriia</taxon>
        <taxon>Sphingobacteriales</taxon>
        <taxon>Sphingobacteriaceae</taxon>
        <taxon>Pedobacter</taxon>
    </lineage>
</organism>
<evidence type="ECO:0000313" key="2">
    <source>
        <dbReference type="Proteomes" id="UP000223749"/>
    </source>
</evidence>
<accession>A0A2D1U845</accession>
<dbReference type="Proteomes" id="UP000223749">
    <property type="component" value="Chromosome"/>
</dbReference>
<dbReference type="OrthoDB" id="760732at2"/>
<dbReference type="RefSeq" id="WP_099439665.1">
    <property type="nucleotide sequence ID" value="NZ_CP024091.1"/>
</dbReference>
<proteinExistence type="predicted"/>
<dbReference type="EMBL" id="CP024091">
    <property type="protein sequence ID" value="ATP57752.1"/>
    <property type="molecule type" value="Genomic_DNA"/>
</dbReference>
<dbReference type="PROSITE" id="PS51257">
    <property type="entry name" value="PROKAR_LIPOPROTEIN"/>
    <property type="match status" value="1"/>
</dbReference>
<name>A0A2D1U845_9SPHI</name>
<evidence type="ECO:0000313" key="1">
    <source>
        <dbReference type="EMBL" id="ATP57752.1"/>
    </source>
</evidence>
<reference evidence="1 2" key="1">
    <citation type="submission" date="2017-10" db="EMBL/GenBank/DDBJ databases">
        <title>Whole genome of Pedobacter ginsengisoli T01R-27 isolated from tomato rhizosphere.</title>
        <authorList>
            <person name="Weon H.-Y."/>
            <person name="Lee S.A."/>
            <person name="Sang M.K."/>
            <person name="Song J."/>
        </authorList>
    </citation>
    <scope>NUCLEOTIDE SEQUENCE [LARGE SCALE GENOMIC DNA]</scope>
    <source>
        <strain evidence="1 2">T01R-27</strain>
    </source>
</reference>
<sequence length="156" mass="16608">MKIKKNVMMLACGIAALTILFSCKKKDGGDGPSSGKKAKITLTLSSDFKKAESDKFDVTLVASKTNGSTVDWNVDGVLVKGASLNLGTDNFNGGKTIVIESADSFYTGALIIGGFEFGATPFTVTYKVEVNGKVIDQGSERIVKDRDPIFTKTIQL</sequence>
<dbReference type="KEGG" id="pgs:CPT03_15410"/>
<dbReference type="AlphaFoldDB" id="A0A2D1U845"/>
<keyword evidence="2" id="KW-1185">Reference proteome</keyword>